<organism evidence="1 2">
    <name type="scientific">Leptospira weilii str. Ecochallenge</name>
    <dbReference type="NCBI Taxonomy" id="1049986"/>
    <lineage>
        <taxon>Bacteria</taxon>
        <taxon>Pseudomonadati</taxon>
        <taxon>Spirochaetota</taxon>
        <taxon>Spirochaetia</taxon>
        <taxon>Leptospirales</taxon>
        <taxon>Leptospiraceae</taxon>
        <taxon>Leptospira</taxon>
    </lineage>
</organism>
<dbReference type="AlphaFoldDB" id="N1UDC0"/>
<dbReference type="EMBL" id="AHMI02000042">
    <property type="protein sequence ID" value="EMY16171.1"/>
    <property type="molecule type" value="Genomic_DNA"/>
</dbReference>
<dbReference type="Proteomes" id="UP000012249">
    <property type="component" value="Unassembled WGS sequence"/>
</dbReference>
<proteinExistence type="predicted"/>
<accession>N1UDC0</accession>
<reference evidence="1 2" key="1">
    <citation type="submission" date="2013-02" db="EMBL/GenBank/DDBJ databases">
        <authorList>
            <person name="Harkins D.M."/>
            <person name="Durkin A.S."/>
            <person name="Brinkac L.M."/>
            <person name="Haft D.H."/>
            <person name="Selengut J.D."/>
            <person name="Sanka R."/>
            <person name="DePew J."/>
            <person name="Purushe J."/>
            <person name="Haake D.A."/>
            <person name="Matsunaga J."/>
            <person name="Vinetz J.M."/>
            <person name="Sutton G.G."/>
            <person name="Nierman W.C."/>
            <person name="Fouts D.E."/>
        </authorList>
    </citation>
    <scope>NUCLEOTIDE SEQUENCE [LARGE SCALE GENOMIC DNA]</scope>
    <source>
        <strain evidence="1 2">Ecochallenge</strain>
    </source>
</reference>
<gene>
    <name evidence="1" type="ORF">LEP1GSC043_4894</name>
</gene>
<name>N1UDC0_9LEPT</name>
<keyword evidence="1" id="KW-0378">Hydrolase</keyword>
<evidence type="ECO:0000313" key="1">
    <source>
        <dbReference type="EMBL" id="EMY16171.1"/>
    </source>
</evidence>
<dbReference type="EC" id="3.4.-.-" evidence="1"/>
<dbReference type="GO" id="GO:0016787">
    <property type="term" value="F:hydrolase activity"/>
    <property type="evidence" value="ECO:0007669"/>
    <property type="project" value="UniProtKB-KW"/>
</dbReference>
<comment type="caution">
    <text evidence="1">The sequence shown here is derived from an EMBL/GenBank/DDBJ whole genome shotgun (WGS) entry which is preliminary data.</text>
</comment>
<evidence type="ECO:0000313" key="2">
    <source>
        <dbReference type="Proteomes" id="UP000012249"/>
    </source>
</evidence>
<protein>
    <submittedName>
        <fullName evidence="1">Peptidase, M28 family</fullName>
        <ecNumber evidence="1">3.4.-.-</ecNumber>
    </submittedName>
</protein>
<sequence>MHSSVFKYKNHIDGIYRHIIALCEFDRLPGSPEYDLALDYVISELKIKIAS</sequence>